<dbReference type="OrthoDB" id="2442231at2759"/>
<organism evidence="1 2">
    <name type="scientific">Ambispora leptoticha</name>
    <dbReference type="NCBI Taxonomy" id="144679"/>
    <lineage>
        <taxon>Eukaryota</taxon>
        <taxon>Fungi</taxon>
        <taxon>Fungi incertae sedis</taxon>
        <taxon>Mucoromycota</taxon>
        <taxon>Glomeromycotina</taxon>
        <taxon>Glomeromycetes</taxon>
        <taxon>Archaeosporales</taxon>
        <taxon>Ambisporaceae</taxon>
        <taxon>Ambispora</taxon>
    </lineage>
</organism>
<protein>
    <submittedName>
        <fullName evidence="1">2809_t:CDS:1</fullName>
    </submittedName>
</protein>
<name>A0A9N9DZU5_9GLOM</name>
<comment type="caution">
    <text evidence="1">The sequence shown here is derived from an EMBL/GenBank/DDBJ whole genome shotgun (WGS) entry which is preliminary data.</text>
</comment>
<proteinExistence type="predicted"/>
<keyword evidence="2" id="KW-1185">Reference proteome</keyword>
<reference evidence="1" key="1">
    <citation type="submission" date="2021-06" db="EMBL/GenBank/DDBJ databases">
        <authorList>
            <person name="Kallberg Y."/>
            <person name="Tangrot J."/>
            <person name="Rosling A."/>
        </authorList>
    </citation>
    <scope>NUCLEOTIDE SEQUENCE</scope>
    <source>
        <strain evidence="1">FL130A</strain>
    </source>
</reference>
<dbReference type="Proteomes" id="UP000789508">
    <property type="component" value="Unassembled WGS sequence"/>
</dbReference>
<sequence>MTKELNELQIAEQIKKILKSNRTTYEKKIALFNLVVKGLEVEKSDVEKEQRINYLLQSHLYNELSKQMVEYLAKITKEEKQNKNFWKYTFLSAETGKLKLTKSDNQGNKFYLDFKQEVANPKEEKSLIHLEERIDKDNEACLEKRLLLDLEEPTER</sequence>
<dbReference type="EMBL" id="CAJVPS010010090">
    <property type="protein sequence ID" value="CAG8655340.1"/>
    <property type="molecule type" value="Genomic_DNA"/>
</dbReference>
<dbReference type="AlphaFoldDB" id="A0A9N9DZU5"/>
<evidence type="ECO:0000313" key="1">
    <source>
        <dbReference type="EMBL" id="CAG8655340.1"/>
    </source>
</evidence>
<evidence type="ECO:0000313" key="2">
    <source>
        <dbReference type="Proteomes" id="UP000789508"/>
    </source>
</evidence>
<gene>
    <name evidence="1" type="ORF">ALEPTO_LOCUS10147</name>
</gene>
<accession>A0A9N9DZU5</accession>